<proteinExistence type="inferred from homology"/>
<dbReference type="Gene3D" id="1.10.287.1060">
    <property type="entry name" value="ESAT-6-like"/>
    <property type="match status" value="1"/>
</dbReference>
<organism evidence="3 4">
    <name type="scientific">Enteractinococcus helveticum</name>
    <dbReference type="NCBI Taxonomy" id="1837282"/>
    <lineage>
        <taxon>Bacteria</taxon>
        <taxon>Bacillati</taxon>
        <taxon>Actinomycetota</taxon>
        <taxon>Actinomycetes</taxon>
        <taxon>Micrococcales</taxon>
        <taxon>Micrococcaceae</taxon>
    </lineage>
</organism>
<evidence type="ECO:0000256" key="1">
    <source>
        <dbReference type="RuleBase" id="RU362001"/>
    </source>
</evidence>
<sequence>MARIQIDVQELFAKASNVQATADRIQAEVNTMDAALRQLQESWVGQASSNFQAIVTEWRATQQRVEESLRSIREAMQHAGQQYEATEQANAAMFRG</sequence>
<name>A0A1B7LXY1_9MICC</name>
<gene>
    <name evidence="3" type="ORF">A6F49_12125</name>
</gene>
<reference evidence="3 4" key="1">
    <citation type="submission" date="2016-04" db="EMBL/GenBank/DDBJ databases">
        <title>First whole genome shotgun sequence of the bacterium Enteractinococcus sp. strain UASWS1574.</title>
        <authorList>
            <person name="Crovadore J."/>
            <person name="Chablais R."/>
            <person name="Lefort F."/>
        </authorList>
    </citation>
    <scope>NUCLEOTIDE SEQUENCE [LARGE SCALE GENOMIC DNA]</scope>
    <source>
        <strain evidence="3 4">UASWS1574</strain>
    </source>
</reference>
<evidence type="ECO:0000313" key="3">
    <source>
        <dbReference type="EMBL" id="OAV60140.1"/>
    </source>
</evidence>
<dbReference type="AlphaFoldDB" id="A0A1B7LXY1"/>
<protein>
    <recommendedName>
        <fullName evidence="1">ESAT-6-like protein</fullName>
    </recommendedName>
</protein>
<dbReference type="STRING" id="1837282.A6F49_12125"/>
<dbReference type="Proteomes" id="UP000078292">
    <property type="component" value="Unassembled WGS sequence"/>
</dbReference>
<keyword evidence="4" id="KW-1185">Reference proteome</keyword>
<evidence type="ECO:0000313" key="4">
    <source>
        <dbReference type="Proteomes" id="UP000078292"/>
    </source>
</evidence>
<feature type="coiled-coil region" evidence="2">
    <location>
        <begin position="8"/>
        <end position="42"/>
    </location>
</feature>
<dbReference type="EMBL" id="LXEY01000020">
    <property type="protein sequence ID" value="OAV60140.1"/>
    <property type="molecule type" value="Genomic_DNA"/>
</dbReference>
<dbReference type="Pfam" id="PF06013">
    <property type="entry name" value="WXG100"/>
    <property type="match status" value="1"/>
</dbReference>
<dbReference type="SUPFAM" id="SSF140453">
    <property type="entry name" value="EsxAB dimer-like"/>
    <property type="match status" value="1"/>
</dbReference>
<accession>A0A1B7LXY1</accession>
<keyword evidence="2" id="KW-0175">Coiled coil</keyword>
<comment type="similarity">
    <text evidence="1">Belongs to the WXG100 family.</text>
</comment>
<dbReference type="NCBIfam" id="TIGR03930">
    <property type="entry name" value="WXG100_ESAT6"/>
    <property type="match status" value="1"/>
</dbReference>
<comment type="caution">
    <text evidence="3">The sequence shown here is derived from an EMBL/GenBank/DDBJ whole genome shotgun (WGS) entry which is preliminary data.</text>
</comment>
<dbReference type="InterPro" id="IPR010310">
    <property type="entry name" value="T7SS_ESAT-6-like"/>
</dbReference>
<evidence type="ECO:0000256" key="2">
    <source>
        <dbReference type="SAM" id="Coils"/>
    </source>
</evidence>
<dbReference type="InterPro" id="IPR036689">
    <property type="entry name" value="ESAT-6-like_sf"/>
</dbReference>
<dbReference type="RefSeq" id="WP_043057511.1">
    <property type="nucleotide sequence ID" value="NZ_LXEY01000020.1"/>
</dbReference>
<dbReference type="OrthoDB" id="4231069at2"/>